<comment type="caution">
    <text evidence="2">The sequence shown here is derived from an EMBL/GenBank/DDBJ whole genome shotgun (WGS) entry which is preliminary data.</text>
</comment>
<gene>
    <name evidence="2" type="ORF">IV500_14115</name>
</gene>
<proteinExistence type="predicted"/>
<keyword evidence="3" id="KW-1185">Reference proteome</keyword>
<evidence type="ECO:0000256" key="1">
    <source>
        <dbReference type="SAM" id="MobiDB-lite"/>
    </source>
</evidence>
<dbReference type="Proteomes" id="UP000655366">
    <property type="component" value="Unassembled WGS sequence"/>
</dbReference>
<reference evidence="2 3" key="1">
    <citation type="submission" date="2020-11" db="EMBL/GenBank/DDBJ databases">
        <title>Arthrobacter antarcticus sp. nov., isolated from Antarctic Soil.</title>
        <authorList>
            <person name="Li J."/>
        </authorList>
    </citation>
    <scope>NUCLEOTIDE SEQUENCE [LARGE SCALE GENOMIC DNA]</scope>
    <source>
        <strain evidence="2 3">Z1-20</strain>
    </source>
</reference>
<dbReference type="EMBL" id="JADNYM010000018">
    <property type="protein sequence ID" value="MBG0740514.1"/>
    <property type="molecule type" value="Genomic_DNA"/>
</dbReference>
<protein>
    <submittedName>
        <fullName evidence="2">Uncharacterized protein</fullName>
    </submittedName>
</protein>
<dbReference type="AlphaFoldDB" id="A0A931CTA0"/>
<sequence length="71" mass="6990">MTQENENRTNISSGSNAANNGPGGGTDARMSAMPTSAIPTGTLPATVPARSVPSAAPVEPAAVLVDEVQVG</sequence>
<evidence type="ECO:0000313" key="3">
    <source>
        <dbReference type="Proteomes" id="UP000655366"/>
    </source>
</evidence>
<name>A0A931CTA0_9MICC</name>
<feature type="region of interest" description="Disordered" evidence="1">
    <location>
        <begin position="1"/>
        <end position="48"/>
    </location>
</feature>
<evidence type="ECO:0000313" key="2">
    <source>
        <dbReference type="EMBL" id="MBG0740514.1"/>
    </source>
</evidence>
<feature type="compositionally biased region" description="Polar residues" evidence="1">
    <location>
        <begin position="1"/>
        <end position="11"/>
    </location>
</feature>
<dbReference type="RefSeq" id="WP_196397453.1">
    <property type="nucleotide sequence ID" value="NZ_JADNYM010000018.1"/>
</dbReference>
<organism evidence="2 3">
    <name type="scientific">Arthrobacter terrae</name>
    <dbReference type="NCBI Taxonomy" id="2935737"/>
    <lineage>
        <taxon>Bacteria</taxon>
        <taxon>Bacillati</taxon>
        <taxon>Actinomycetota</taxon>
        <taxon>Actinomycetes</taxon>
        <taxon>Micrococcales</taxon>
        <taxon>Micrococcaceae</taxon>
        <taxon>Arthrobacter</taxon>
    </lineage>
</organism>
<accession>A0A931CTA0</accession>